<name>A0AAV5F1V5_ELECO</name>
<dbReference type="EMBL" id="BQKI01000080">
    <property type="protein sequence ID" value="GJN28231.1"/>
    <property type="molecule type" value="Genomic_DNA"/>
</dbReference>
<gene>
    <name evidence="7" type="primary">gb16332</name>
    <name evidence="7" type="ORF">PR202_gb16332</name>
</gene>
<reference evidence="7" key="2">
    <citation type="submission" date="2021-12" db="EMBL/GenBank/DDBJ databases">
        <title>Resequencing data analysis of finger millet.</title>
        <authorList>
            <person name="Hatakeyama M."/>
            <person name="Aluri S."/>
            <person name="Balachadran M.T."/>
            <person name="Sivarajan S.R."/>
            <person name="Poveda L."/>
            <person name="Shimizu-Inatsugi R."/>
            <person name="Schlapbach R."/>
            <person name="Sreeman S.M."/>
            <person name="Shimizu K.K."/>
        </authorList>
    </citation>
    <scope>NUCLEOTIDE SEQUENCE</scope>
</reference>
<evidence type="ECO:0000256" key="4">
    <source>
        <dbReference type="ARBA" id="ARBA00023136"/>
    </source>
</evidence>
<proteinExistence type="inferred from homology"/>
<dbReference type="AlphaFoldDB" id="A0AAV5F1V5"/>
<evidence type="ECO:0000256" key="5">
    <source>
        <dbReference type="ARBA" id="ARBA00035114"/>
    </source>
</evidence>
<evidence type="ECO:0000256" key="1">
    <source>
        <dbReference type="ARBA" id="ARBA00004167"/>
    </source>
</evidence>
<comment type="subcellular location">
    <subcellularLocation>
        <location evidence="1">Membrane</location>
        <topology evidence="1">Single-pass membrane protein</topology>
    </subcellularLocation>
</comment>
<dbReference type="GO" id="GO:0016020">
    <property type="term" value="C:membrane"/>
    <property type="evidence" value="ECO:0007669"/>
    <property type="project" value="UniProtKB-SubCell"/>
</dbReference>
<evidence type="ECO:0000313" key="7">
    <source>
        <dbReference type="EMBL" id="GJN28231.1"/>
    </source>
</evidence>
<feature type="region of interest" description="Disordered" evidence="6">
    <location>
        <begin position="183"/>
        <end position="384"/>
    </location>
</feature>
<dbReference type="Proteomes" id="UP001054889">
    <property type="component" value="Unassembled WGS sequence"/>
</dbReference>
<keyword evidence="3" id="KW-1133">Transmembrane helix</keyword>
<sequence>MPATDYQGTPSHSHSNPFSSFGRSLLSLRRDAPASSSSAAAAAAMPSGRHLAALLTDLRNGDGEGEGEHIEFLSAAWIRRLLETFLACQDEFRAALSLARRRGAGGLAVAQSEKLATEFGERAVKALDVLNAARDGVDQARRWERLAGIAASILDSAPGGEIHEGQLRRARKALADLSALLADDAPRPPRAPAPAAAAASHPSSPPTATAPSAAPPPAHPPPAPRHPLPTSAPSRGACPARGRRRGSCRQSARACLRRGPTSQASSRPPTPWAACSTSPRGRSSPRYPARTAPPRCRRTTSPPRRRAPRSRGPRRSSPSKSGSPRKGSARTGAAPPVCSGKSTHWRRPRSGSRRRSTPRPCRSPATARPRCGRPRRSWPRSAPP</sequence>
<organism evidence="7 8">
    <name type="scientific">Eleusine coracana subsp. coracana</name>
    <dbReference type="NCBI Taxonomy" id="191504"/>
    <lineage>
        <taxon>Eukaryota</taxon>
        <taxon>Viridiplantae</taxon>
        <taxon>Streptophyta</taxon>
        <taxon>Embryophyta</taxon>
        <taxon>Tracheophyta</taxon>
        <taxon>Spermatophyta</taxon>
        <taxon>Magnoliopsida</taxon>
        <taxon>Liliopsida</taxon>
        <taxon>Poales</taxon>
        <taxon>Poaceae</taxon>
        <taxon>PACMAD clade</taxon>
        <taxon>Chloridoideae</taxon>
        <taxon>Cynodonteae</taxon>
        <taxon>Eleusininae</taxon>
        <taxon>Eleusine</taxon>
    </lineage>
</organism>
<feature type="compositionally biased region" description="Basic residues" evidence="6">
    <location>
        <begin position="343"/>
        <end position="357"/>
    </location>
</feature>
<comment type="caution">
    <text evidence="7">The sequence shown here is derived from an EMBL/GenBank/DDBJ whole genome shotgun (WGS) entry which is preliminary data.</text>
</comment>
<reference evidence="7" key="1">
    <citation type="journal article" date="2018" name="DNA Res.">
        <title>Multiple hybrid de novo genome assembly of finger millet, an orphan allotetraploid crop.</title>
        <authorList>
            <person name="Hatakeyama M."/>
            <person name="Aluri S."/>
            <person name="Balachadran M.T."/>
            <person name="Sivarajan S.R."/>
            <person name="Patrignani A."/>
            <person name="Gruter S."/>
            <person name="Poveda L."/>
            <person name="Shimizu-Inatsugi R."/>
            <person name="Baeten J."/>
            <person name="Francoijs K.J."/>
            <person name="Nataraja K.N."/>
            <person name="Reddy Y.A.N."/>
            <person name="Phadnis S."/>
            <person name="Ravikumar R.L."/>
            <person name="Schlapbach R."/>
            <person name="Sreeman S.M."/>
            <person name="Shimizu K.K."/>
        </authorList>
    </citation>
    <scope>NUCLEOTIDE SEQUENCE</scope>
</reference>
<feature type="compositionally biased region" description="Low complexity" evidence="6">
    <location>
        <begin position="282"/>
        <end position="294"/>
    </location>
</feature>
<feature type="compositionally biased region" description="Low complexity" evidence="6">
    <location>
        <begin position="315"/>
        <end position="330"/>
    </location>
</feature>
<dbReference type="InterPro" id="IPR008511">
    <property type="entry name" value="ROH1-like"/>
</dbReference>
<protein>
    <submittedName>
        <fullName evidence="7">Uncharacterized protein</fullName>
    </submittedName>
</protein>
<evidence type="ECO:0000256" key="2">
    <source>
        <dbReference type="ARBA" id="ARBA00022692"/>
    </source>
</evidence>
<evidence type="ECO:0000256" key="6">
    <source>
        <dbReference type="SAM" id="MobiDB-lite"/>
    </source>
</evidence>
<keyword evidence="4" id="KW-0472">Membrane</keyword>
<keyword evidence="8" id="KW-1185">Reference proteome</keyword>
<dbReference type="Pfam" id="PF05633">
    <property type="entry name" value="ROH1-like"/>
    <property type="match status" value="1"/>
</dbReference>
<feature type="compositionally biased region" description="Low complexity" evidence="6">
    <location>
        <begin position="193"/>
        <end position="212"/>
    </location>
</feature>
<comment type="similarity">
    <text evidence="5">Belongs to the ROH1 family.</text>
</comment>
<accession>A0AAV5F1V5</accession>
<dbReference type="PANTHER" id="PTHR31509">
    <property type="entry name" value="BPS1-LIKE PROTEIN"/>
    <property type="match status" value="1"/>
</dbReference>
<keyword evidence="2" id="KW-0812">Transmembrane</keyword>
<evidence type="ECO:0000313" key="8">
    <source>
        <dbReference type="Proteomes" id="UP001054889"/>
    </source>
</evidence>
<evidence type="ECO:0000256" key="3">
    <source>
        <dbReference type="ARBA" id="ARBA00022989"/>
    </source>
</evidence>
<feature type="compositionally biased region" description="Pro residues" evidence="6">
    <location>
        <begin position="213"/>
        <end position="227"/>
    </location>
</feature>
<feature type="compositionally biased region" description="Low complexity" evidence="6">
    <location>
        <begin position="228"/>
        <end position="240"/>
    </location>
</feature>
<feature type="compositionally biased region" description="Basic residues" evidence="6">
    <location>
        <begin position="295"/>
        <end position="314"/>
    </location>
</feature>